<dbReference type="InterPro" id="IPR047001">
    <property type="entry name" value="MnmG_C_subdom"/>
</dbReference>
<keyword evidence="8 11" id="KW-0520">NAD</keyword>
<evidence type="ECO:0000256" key="11">
    <source>
        <dbReference type="HAMAP-Rule" id="MF_00129"/>
    </source>
</evidence>
<dbReference type="GO" id="GO:0002098">
    <property type="term" value="P:tRNA wobble uridine modification"/>
    <property type="evidence" value="ECO:0007669"/>
    <property type="project" value="InterPro"/>
</dbReference>
<evidence type="ECO:0000259" key="12">
    <source>
        <dbReference type="SMART" id="SM01228"/>
    </source>
</evidence>
<dbReference type="PANTHER" id="PTHR11806">
    <property type="entry name" value="GLUCOSE INHIBITED DIVISION PROTEIN A"/>
    <property type="match status" value="1"/>
</dbReference>
<dbReference type="Pfam" id="PF21680">
    <property type="entry name" value="GIDA_C_1st"/>
    <property type="match status" value="1"/>
</dbReference>
<evidence type="ECO:0000256" key="4">
    <source>
        <dbReference type="ARBA" id="ARBA00020461"/>
    </source>
</evidence>
<dbReference type="PROSITE" id="PS01281">
    <property type="entry name" value="GIDA_2"/>
    <property type="match status" value="1"/>
</dbReference>
<evidence type="ECO:0000256" key="8">
    <source>
        <dbReference type="ARBA" id="ARBA00023027"/>
    </source>
</evidence>
<dbReference type="GO" id="GO:0005829">
    <property type="term" value="C:cytosol"/>
    <property type="evidence" value="ECO:0007669"/>
    <property type="project" value="TreeGrafter"/>
</dbReference>
<sequence>MVDVVVIGGGHAGTEAAAAAARCGARVTLLTFAKSQIGAMSCNPAIGGLGKGHIVAEVDALDGLMARAADRAAIHYRLLNRSKGAAVRGPRVQTDRVIYAEAIRDLLATYPNLTIVEGEAAELAVRDGRIGGVVLTDGSRLDAASVVIASGTFLGACMYRGDQVDEGGRVGERSATRLADQLKALGLTTARLKTGTPPRLDGGTIDWASLDRQPSDEELWTMSPMSAGRSLPQLSCAITRTNTRVHDVVRENIGRSPLFSGALDARGPRYCPSFEDKVVRFGDRDGHQIFLEPEGLSTSLVYPNGLSTSLPTEVQRTIVKAIPGLEKASIVVPGYAVEYDYLDPRQLSATLEVNAIPGLFLAGQVNGTTGYEEAAGQGLVAGLNAVASSMGGEPIMLDRASSYIGVMIDDLTLQGVTEPYRMLTARAEFRLALRVDNAAERLSTVAKCAGCLTSARKALQDARVSQLNSLKTDLQQTMTAREVQDAGVAVSGDGSRRTMLQWLERDSLEIEQLSPDIARRYSRDIVDTVTQDARYAPYLLRQAEEVERLRQDEALMLPAGLDYGRIPGLSAEMIERLGRAGPPSLGAASRVQGVTPAALSAILLHVRRKAA</sequence>
<dbReference type="NCBIfam" id="TIGR00136">
    <property type="entry name" value="mnmG_gidA"/>
    <property type="match status" value="1"/>
</dbReference>
<evidence type="ECO:0000256" key="10">
    <source>
        <dbReference type="ARBA" id="ARBA00031800"/>
    </source>
</evidence>
<dbReference type="Pfam" id="PF01134">
    <property type="entry name" value="GIDA"/>
    <property type="match status" value="1"/>
</dbReference>
<evidence type="ECO:0000313" key="13">
    <source>
        <dbReference type="EMBL" id="SEN54461.1"/>
    </source>
</evidence>
<evidence type="ECO:0000256" key="5">
    <source>
        <dbReference type="ARBA" id="ARBA00022630"/>
    </source>
</evidence>
<dbReference type="FunFam" id="1.10.150.570:FF:000001">
    <property type="entry name" value="tRNA uridine 5-carboxymethylaminomethyl modification enzyme MnmG"/>
    <property type="match status" value="1"/>
</dbReference>
<accession>A0A1H8HDX5</accession>
<keyword evidence="6 11" id="KW-0819">tRNA processing</keyword>
<comment type="function">
    <text evidence="2 11">NAD-binding protein involved in the addition of a carboxymethylaminomethyl (cmnm) group at the wobble position (U34) of certain tRNAs, forming tRNA-cmnm(5)s(2)U34.</text>
</comment>
<dbReference type="Gene3D" id="1.10.150.570">
    <property type="entry name" value="GidA associated domain, C-terminal subdomain"/>
    <property type="match status" value="1"/>
</dbReference>
<comment type="cofactor">
    <cofactor evidence="1 11">
        <name>FAD</name>
        <dbReference type="ChEBI" id="CHEBI:57692"/>
    </cofactor>
</comment>
<comment type="subunit">
    <text evidence="9 11">Homodimer. Heterotetramer of two MnmE and two MnmG subunits.</text>
</comment>
<comment type="subcellular location">
    <subcellularLocation>
        <location evidence="11">Cytoplasm</location>
    </subcellularLocation>
</comment>
<dbReference type="STRING" id="1166340.SAMN05192583_3022"/>
<evidence type="ECO:0000256" key="1">
    <source>
        <dbReference type="ARBA" id="ARBA00001974"/>
    </source>
</evidence>
<dbReference type="GO" id="GO:0030488">
    <property type="term" value="P:tRNA methylation"/>
    <property type="evidence" value="ECO:0007669"/>
    <property type="project" value="TreeGrafter"/>
</dbReference>
<dbReference type="InterPro" id="IPR020595">
    <property type="entry name" value="MnmG-rel_CS"/>
</dbReference>
<reference evidence="14" key="1">
    <citation type="submission" date="2016-10" db="EMBL/GenBank/DDBJ databases">
        <authorList>
            <person name="Varghese N."/>
            <person name="Submissions S."/>
        </authorList>
    </citation>
    <scope>NUCLEOTIDE SEQUENCE [LARGE SCALE GENOMIC DNA]</scope>
    <source>
        <strain evidence="14">S6-262</strain>
    </source>
</reference>
<comment type="caution">
    <text evidence="11">Lacks conserved residue(s) required for the propagation of feature annotation.</text>
</comment>
<organism evidence="13 14">
    <name type="scientific">Sphingomonas gellani</name>
    <dbReference type="NCBI Taxonomy" id="1166340"/>
    <lineage>
        <taxon>Bacteria</taxon>
        <taxon>Pseudomonadati</taxon>
        <taxon>Pseudomonadota</taxon>
        <taxon>Alphaproteobacteria</taxon>
        <taxon>Sphingomonadales</taxon>
        <taxon>Sphingomonadaceae</taxon>
        <taxon>Sphingomonas</taxon>
    </lineage>
</organism>
<dbReference type="InterPro" id="IPR044920">
    <property type="entry name" value="MnmG_C_subdom_sf"/>
</dbReference>
<dbReference type="InterPro" id="IPR040131">
    <property type="entry name" value="MnmG_N"/>
</dbReference>
<dbReference type="GO" id="GO:0050660">
    <property type="term" value="F:flavin adenine dinucleotide binding"/>
    <property type="evidence" value="ECO:0007669"/>
    <property type="project" value="UniProtKB-UniRule"/>
</dbReference>
<gene>
    <name evidence="11" type="primary">mnmG</name>
    <name evidence="11" type="synonym">gidA</name>
    <name evidence="13" type="ORF">SAMN05192583_3022</name>
</gene>
<keyword evidence="11" id="KW-0963">Cytoplasm</keyword>
<evidence type="ECO:0000256" key="7">
    <source>
        <dbReference type="ARBA" id="ARBA00022827"/>
    </source>
</evidence>
<keyword evidence="7 11" id="KW-0274">FAD</keyword>
<dbReference type="InterPro" id="IPR004416">
    <property type="entry name" value="MnmG"/>
</dbReference>
<dbReference type="Gene3D" id="3.50.50.60">
    <property type="entry name" value="FAD/NAD(P)-binding domain"/>
    <property type="match status" value="2"/>
</dbReference>
<feature type="domain" description="tRNA uridine 5-carboxymethylaminomethyl modification enzyme C-terminal subdomain" evidence="12">
    <location>
        <begin position="533"/>
        <end position="604"/>
    </location>
</feature>
<keyword evidence="5 11" id="KW-0285">Flavoprotein</keyword>
<dbReference type="Pfam" id="PF13932">
    <property type="entry name" value="SAM_GIDA_C"/>
    <property type="match status" value="1"/>
</dbReference>
<dbReference type="SMART" id="SM01228">
    <property type="entry name" value="GIDA_assoc_3"/>
    <property type="match status" value="1"/>
</dbReference>
<evidence type="ECO:0000256" key="2">
    <source>
        <dbReference type="ARBA" id="ARBA00003717"/>
    </source>
</evidence>
<dbReference type="InterPro" id="IPR002218">
    <property type="entry name" value="MnmG-rel"/>
</dbReference>
<dbReference type="FunFam" id="3.50.50.60:FF:000002">
    <property type="entry name" value="tRNA uridine 5-carboxymethylaminomethyl modification enzyme MnmG"/>
    <property type="match status" value="1"/>
</dbReference>
<feature type="binding site" evidence="11">
    <location>
        <begin position="8"/>
        <end position="13"/>
    </location>
    <ligand>
        <name>FAD</name>
        <dbReference type="ChEBI" id="CHEBI:57692"/>
    </ligand>
</feature>
<dbReference type="InterPro" id="IPR036188">
    <property type="entry name" value="FAD/NAD-bd_sf"/>
</dbReference>
<dbReference type="EMBL" id="FOCF01000008">
    <property type="protein sequence ID" value="SEN54461.1"/>
    <property type="molecule type" value="Genomic_DNA"/>
</dbReference>
<dbReference type="PANTHER" id="PTHR11806:SF0">
    <property type="entry name" value="PROTEIN MTO1 HOMOLOG, MITOCHONDRIAL"/>
    <property type="match status" value="1"/>
</dbReference>
<dbReference type="PRINTS" id="PR00411">
    <property type="entry name" value="PNDRDTASEI"/>
</dbReference>
<proteinExistence type="inferred from homology"/>
<evidence type="ECO:0000256" key="9">
    <source>
        <dbReference type="ARBA" id="ARBA00025948"/>
    </source>
</evidence>
<dbReference type="Proteomes" id="UP000199206">
    <property type="component" value="Unassembled WGS sequence"/>
</dbReference>
<evidence type="ECO:0000313" key="14">
    <source>
        <dbReference type="Proteomes" id="UP000199206"/>
    </source>
</evidence>
<dbReference type="RefSeq" id="WP_093666530.1">
    <property type="nucleotide sequence ID" value="NZ_FOCF01000008.1"/>
</dbReference>
<dbReference type="HAMAP" id="MF_00129">
    <property type="entry name" value="MnmG_GidA"/>
    <property type="match status" value="1"/>
</dbReference>
<name>A0A1H8HDX5_9SPHN</name>
<comment type="similarity">
    <text evidence="3 11">Belongs to the MnmG family.</text>
</comment>
<dbReference type="InterPro" id="IPR049312">
    <property type="entry name" value="GIDA_C_N"/>
</dbReference>
<dbReference type="PROSITE" id="PS01280">
    <property type="entry name" value="GIDA_1"/>
    <property type="match status" value="1"/>
</dbReference>
<dbReference type="AlphaFoldDB" id="A0A1H8HDX5"/>
<dbReference type="SUPFAM" id="SSF51905">
    <property type="entry name" value="FAD/NAD(P)-binding domain"/>
    <property type="match status" value="1"/>
</dbReference>
<feature type="binding site" evidence="11">
    <location>
        <begin position="267"/>
        <end position="281"/>
    </location>
    <ligand>
        <name>NAD(+)</name>
        <dbReference type="ChEBI" id="CHEBI:57540"/>
    </ligand>
</feature>
<dbReference type="InterPro" id="IPR026904">
    <property type="entry name" value="MnmG_C"/>
</dbReference>
<dbReference type="OrthoDB" id="9815560at2"/>
<evidence type="ECO:0000256" key="3">
    <source>
        <dbReference type="ARBA" id="ARBA00007653"/>
    </source>
</evidence>
<keyword evidence="14" id="KW-1185">Reference proteome</keyword>
<evidence type="ECO:0000256" key="6">
    <source>
        <dbReference type="ARBA" id="ARBA00022694"/>
    </source>
</evidence>
<protein>
    <recommendedName>
        <fullName evidence="4 11">tRNA uridine 5-carboxymethylaminomethyl modification enzyme MnmG</fullName>
    </recommendedName>
    <alternativeName>
        <fullName evidence="10 11">Glucose-inhibited division protein A</fullName>
    </alternativeName>
</protein>